<dbReference type="CDD" id="cd14792">
    <property type="entry name" value="GH27"/>
    <property type="match status" value="1"/>
</dbReference>
<dbReference type="Pfam" id="PF16499">
    <property type="entry name" value="Melibiase_2"/>
    <property type="match status" value="1"/>
</dbReference>
<dbReference type="Gene3D" id="3.20.20.70">
    <property type="entry name" value="Aldolase class I"/>
    <property type="match status" value="1"/>
</dbReference>
<name>A0ABP8FJY4_9BACT</name>
<evidence type="ECO:0000256" key="2">
    <source>
        <dbReference type="ARBA" id="ARBA00022729"/>
    </source>
</evidence>
<dbReference type="Proteomes" id="UP001501207">
    <property type="component" value="Unassembled WGS sequence"/>
</dbReference>
<dbReference type="PANTHER" id="PTHR11452">
    <property type="entry name" value="ALPHA-GALACTOSIDASE/ALPHA-N-ACETYLGALACTOSAMINIDASE"/>
    <property type="match status" value="1"/>
</dbReference>
<dbReference type="EMBL" id="BAABFN010000002">
    <property type="protein sequence ID" value="GAA4305248.1"/>
    <property type="molecule type" value="Genomic_DNA"/>
</dbReference>
<reference evidence="8" key="1">
    <citation type="journal article" date="2019" name="Int. J. Syst. Evol. Microbiol.">
        <title>The Global Catalogue of Microorganisms (GCM) 10K type strain sequencing project: providing services to taxonomists for standard genome sequencing and annotation.</title>
        <authorList>
            <consortium name="The Broad Institute Genomics Platform"/>
            <consortium name="The Broad Institute Genome Sequencing Center for Infectious Disease"/>
            <person name="Wu L."/>
            <person name="Ma J."/>
        </authorList>
    </citation>
    <scope>NUCLEOTIDE SEQUENCE [LARGE SCALE GENOMIC DNA]</scope>
    <source>
        <strain evidence="8">JCM 17664</strain>
    </source>
</reference>
<evidence type="ECO:0000256" key="4">
    <source>
        <dbReference type="ARBA" id="ARBA00023295"/>
    </source>
</evidence>
<dbReference type="SUPFAM" id="SSF51011">
    <property type="entry name" value="Glycosyl hydrolase domain"/>
    <property type="match status" value="1"/>
</dbReference>
<sequence>MKNILTPAGRASVLSLFILGILISGYQTARAETHRAPVRVESNRPAAKLDIPAKEDTLPASASGPLAPAPPMGWNSWNWFGKKNINEKVVREVIDAIVKEGLRDAGYRYVIVDGGWRDTVLDANGGLRPNPIRFPHGIKALADYAHAKGLKFGLHTVPGTRDCGGDKVGGYGHEAVQIQQFADWGIDFIKLDKCRMQGNWDEAQLKAVYFKWAGLIRKSGRDMVLSISAYKFRDWNPEAGQMSRTTPDIRAKCNGGAVFENPHDGRKAPLSVMDIAEMNSLSAQYARPGYWNDPDMLVTGDQGLTPGEQRAHFALWCIMSAPLFLGNDPIHMSPEEKSIILNKASIAVDQDPTEQGKRVKVTGDTEIWAKKLKGGKAAILLLNRNSSESKPVTLKFRDIGLPEKVKVKEVYSGKDLGAFTGNITREIKPHSGLFLVTE</sequence>
<dbReference type="InterPro" id="IPR002241">
    <property type="entry name" value="Glyco_hydro_27"/>
</dbReference>
<dbReference type="Pfam" id="PF17801">
    <property type="entry name" value="Melibiase_C"/>
    <property type="match status" value="1"/>
</dbReference>
<evidence type="ECO:0000259" key="6">
    <source>
        <dbReference type="Pfam" id="PF17801"/>
    </source>
</evidence>
<dbReference type="RefSeq" id="WP_344976543.1">
    <property type="nucleotide sequence ID" value="NZ_BAABFN010000002.1"/>
</dbReference>
<gene>
    <name evidence="7" type="ORF">GCM10023143_10410</name>
</gene>
<dbReference type="InterPro" id="IPR013780">
    <property type="entry name" value="Glyco_hydro_b"/>
</dbReference>
<dbReference type="InterPro" id="IPR041233">
    <property type="entry name" value="Melibiase_C"/>
</dbReference>
<keyword evidence="4 5" id="KW-0326">Glycosidase</keyword>
<dbReference type="InterPro" id="IPR013785">
    <property type="entry name" value="Aldolase_TIM"/>
</dbReference>
<dbReference type="PANTHER" id="PTHR11452:SF33">
    <property type="entry name" value="ALPHA-GALACTOSIDASE 2"/>
    <property type="match status" value="1"/>
</dbReference>
<organism evidence="7 8">
    <name type="scientific">Compostibacter hankyongensis</name>
    <dbReference type="NCBI Taxonomy" id="1007089"/>
    <lineage>
        <taxon>Bacteria</taxon>
        <taxon>Pseudomonadati</taxon>
        <taxon>Bacteroidota</taxon>
        <taxon>Chitinophagia</taxon>
        <taxon>Chitinophagales</taxon>
        <taxon>Chitinophagaceae</taxon>
        <taxon>Compostibacter</taxon>
    </lineage>
</organism>
<evidence type="ECO:0000313" key="8">
    <source>
        <dbReference type="Proteomes" id="UP001501207"/>
    </source>
</evidence>
<keyword evidence="8" id="KW-1185">Reference proteome</keyword>
<protein>
    <recommendedName>
        <fullName evidence="5">Alpha-galactosidase</fullName>
        <ecNumber evidence="5">3.2.1.22</ecNumber>
    </recommendedName>
    <alternativeName>
        <fullName evidence="5">Melibiase</fullName>
    </alternativeName>
</protein>
<comment type="caution">
    <text evidence="7">The sequence shown here is derived from an EMBL/GenBank/DDBJ whole genome shotgun (WGS) entry which is preliminary data.</text>
</comment>
<comment type="catalytic activity">
    <reaction evidence="5">
        <text>Hydrolysis of terminal, non-reducing alpha-D-galactose residues in alpha-D-galactosides, including galactose oligosaccharides, galactomannans and galactolipids.</text>
        <dbReference type="EC" id="3.2.1.22"/>
    </reaction>
</comment>
<dbReference type="SUPFAM" id="SSF51445">
    <property type="entry name" value="(Trans)glycosidases"/>
    <property type="match status" value="1"/>
</dbReference>
<evidence type="ECO:0000256" key="1">
    <source>
        <dbReference type="ARBA" id="ARBA00009743"/>
    </source>
</evidence>
<feature type="domain" description="Alpha galactosidase C-terminal" evidence="6">
    <location>
        <begin position="362"/>
        <end position="431"/>
    </location>
</feature>
<evidence type="ECO:0000313" key="7">
    <source>
        <dbReference type="EMBL" id="GAA4305248.1"/>
    </source>
</evidence>
<comment type="similarity">
    <text evidence="1 5">Belongs to the glycosyl hydrolase 27 family.</text>
</comment>
<keyword evidence="2" id="KW-0732">Signal</keyword>
<evidence type="ECO:0000256" key="5">
    <source>
        <dbReference type="RuleBase" id="RU361168"/>
    </source>
</evidence>
<dbReference type="PRINTS" id="PR00740">
    <property type="entry name" value="GLHYDRLASE27"/>
</dbReference>
<proteinExistence type="inferred from homology"/>
<evidence type="ECO:0000256" key="3">
    <source>
        <dbReference type="ARBA" id="ARBA00022801"/>
    </source>
</evidence>
<dbReference type="EC" id="3.2.1.22" evidence="5"/>
<keyword evidence="5" id="KW-1015">Disulfide bond</keyword>
<dbReference type="Gene3D" id="2.60.40.1180">
    <property type="entry name" value="Golgi alpha-mannosidase II"/>
    <property type="match status" value="1"/>
</dbReference>
<keyword evidence="3 5" id="KW-0378">Hydrolase</keyword>
<dbReference type="InterPro" id="IPR017853">
    <property type="entry name" value="GH"/>
</dbReference>
<accession>A0ABP8FJY4</accession>